<dbReference type="SMART" id="SM00356">
    <property type="entry name" value="ZnF_C3H1"/>
    <property type="match status" value="4"/>
</dbReference>
<evidence type="ECO:0000256" key="6">
    <source>
        <dbReference type="ARBA" id="ARBA00022771"/>
    </source>
</evidence>
<dbReference type="GO" id="GO:0005634">
    <property type="term" value="C:nucleus"/>
    <property type="evidence" value="ECO:0007669"/>
    <property type="project" value="UniProtKB-SubCell"/>
</dbReference>
<dbReference type="GeneID" id="10504823"/>
<dbReference type="Gene3D" id="4.10.1000.30">
    <property type="match status" value="2"/>
</dbReference>
<keyword evidence="6 9" id="KW-0863">Zinc-finger</keyword>
<reference evidence="13" key="1">
    <citation type="journal article" date="2011" name="Genome Biol.">
        <title>Comparative genomics of the social amoebae Dictyostelium discoideum and Dictyostelium purpureum.</title>
        <authorList>
            <consortium name="US DOE Joint Genome Institute (JGI-PGF)"/>
            <person name="Sucgang R."/>
            <person name="Kuo A."/>
            <person name="Tian X."/>
            <person name="Salerno W."/>
            <person name="Parikh A."/>
            <person name="Feasley C.L."/>
            <person name="Dalin E."/>
            <person name="Tu H."/>
            <person name="Huang E."/>
            <person name="Barry K."/>
            <person name="Lindquist E."/>
            <person name="Shapiro H."/>
            <person name="Bruce D."/>
            <person name="Schmutz J."/>
            <person name="Salamov A."/>
            <person name="Fey P."/>
            <person name="Gaudet P."/>
            <person name="Anjard C."/>
            <person name="Babu M.M."/>
            <person name="Basu S."/>
            <person name="Bushmanova Y."/>
            <person name="van der Wel H."/>
            <person name="Katoh-Kurasawa M."/>
            <person name="Dinh C."/>
            <person name="Coutinho P.M."/>
            <person name="Saito T."/>
            <person name="Elias M."/>
            <person name="Schaap P."/>
            <person name="Kay R.R."/>
            <person name="Henrissat B."/>
            <person name="Eichinger L."/>
            <person name="Rivero F."/>
            <person name="Putnam N.H."/>
            <person name="West C.M."/>
            <person name="Loomis W.F."/>
            <person name="Chisholm R.L."/>
            <person name="Shaulsky G."/>
            <person name="Strassmann J.E."/>
            <person name="Queller D.C."/>
            <person name="Kuspa A."/>
            <person name="Grigoriev I.V."/>
        </authorList>
    </citation>
    <scope>NUCLEOTIDE SEQUENCE [LARGE SCALE GENOMIC DNA]</scope>
    <source>
        <strain evidence="13">QSDP1</strain>
    </source>
</reference>
<feature type="region of interest" description="Disordered" evidence="10">
    <location>
        <begin position="410"/>
        <end position="429"/>
    </location>
</feature>
<evidence type="ECO:0000256" key="8">
    <source>
        <dbReference type="ARBA" id="ARBA00023242"/>
    </source>
</evidence>
<dbReference type="Proteomes" id="UP000001064">
    <property type="component" value="Unassembled WGS sequence"/>
</dbReference>
<accession>F0ZSS5</accession>
<feature type="domain" description="C3H1-type" evidence="11">
    <location>
        <begin position="319"/>
        <end position="352"/>
    </location>
</feature>
<evidence type="ECO:0000259" key="11">
    <source>
        <dbReference type="PROSITE" id="PS50103"/>
    </source>
</evidence>
<feature type="compositionally biased region" description="Low complexity" evidence="10">
    <location>
        <begin position="138"/>
        <end position="149"/>
    </location>
</feature>
<dbReference type="STRING" id="5786.F0ZSS5"/>
<dbReference type="OMA" id="EIPCRNG"/>
<dbReference type="EMBL" id="GL871163">
    <property type="protein sequence ID" value="EGC33006.1"/>
    <property type="molecule type" value="Genomic_DNA"/>
</dbReference>
<gene>
    <name evidence="12" type="ORF">DICPUDRAFT_154989</name>
</gene>
<evidence type="ECO:0000256" key="2">
    <source>
        <dbReference type="ARBA" id="ARBA00008423"/>
    </source>
</evidence>
<keyword evidence="8" id="KW-0539">Nucleus</keyword>
<dbReference type="InParanoid" id="F0ZSS5"/>
<comment type="similarity">
    <text evidence="2">Belongs to the ZC3H14 family.</text>
</comment>
<feature type="domain" description="C3H1-type" evidence="11">
    <location>
        <begin position="235"/>
        <end position="260"/>
    </location>
</feature>
<proteinExistence type="inferred from homology"/>
<dbReference type="RefSeq" id="XP_003290476.1">
    <property type="nucleotide sequence ID" value="XM_003290428.1"/>
</dbReference>
<comment type="subcellular location">
    <subcellularLocation>
        <location evidence="1">Nucleus</location>
    </subcellularLocation>
</comment>
<feature type="compositionally biased region" description="Basic residues" evidence="10">
    <location>
        <begin position="155"/>
        <end position="169"/>
    </location>
</feature>
<dbReference type="PANTHER" id="PTHR14738">
    <property type="entry name" value="ZINC FINGER CCCH DOMAIN-CONTAINING PROTEIN 14"/>
    <property type="match status" value="1"/>
</dbReference>
<feature type="region of interest" description="Disordered" evidence="10">
    <location>
        <begin position="132"/>
        <end position="206"/>
    </location>
</feature>
<dbReference type="GO" id="GO:0008270">
    <property type="term" value="F:zinc ion binding"/>
    <property type="evidence" value="ECO:0007669"/>
    <property type="project" value="UniProtKB-KW"/>
</dbReference>
<feature type="region of interest" description="Disordered" evidence="10">
    <location>
        <begin position="85"/>
        <end position="108"/>
    </location>
</feature>
<dbReference type="PANTHER" id="PTHR14738:SF29">
    <property type="entry name" value="ZINC FINGER CCCH DOMAIN-CONTAINING PROTEIN 14"/>
    <property type="match status" value="1"/>
</dbReference>
<dbReference type="Gene3D" id="4.10.1000.40">
    <property type="match status" value="1"/>
</dbReference>
<evidence type="ECO:0000256" key="10">
    <source>
        <dbReference type="SAM" id="MobiDB-lite"/>
    </source>
</evidence>
<evidence type="ECO:0000256" key="4">
    <source>
        <dbReference type="ARBA" id="ARBA00022723"/>
    </source>
</evidence>
<name>F0ZSS5_DICPU</name>
<protein>
    <recommendedName>
        <fullName evidence="3">Zinc finger CCCH domain-containing protein 14</fullName>
    </recommendedName>
</protein>
<keyword evidence="4 9" id="KW-0479">Metal-binding</keyword>
<feature type="zinc finger region" description="C3H1-type" evidence="9">
    <location>
        <begin position="235"/>
        <end position="260"/>
    </location>
</feature>
<dbReference type="KEGG" id="dpp:DICPUDRAFT_154989"/>
<dbReference type="GO" id="GO:0043488">
    <property type="term" value="P:regulation of mRNA stability"/>
    <property type="evidence" value="ECO:0007669"/>
    <property type="project" value="InterPro"/>
</dbReference>
<evidence type="ECO:0000256" key="9">
    <source>
        <dbReference type="PROSITE-ProRule" id="PRU00723"/>
    </source>
</evidence>
<keyword evidence="7 9" id="KW-0862">Zinc</keyword>
<evidence type="ECO:0000256" key="3">
    <source>
        <dbReference type="ARBA" id="ARBA00015071"/>
    </source>
</evidence>
<evidence type="ECO:0000256" key="1">
    <source>
        <dbReference type="ARBA" id="ARBA00004123"/>
    </source>
</evidence>
<dbReference type="VEuPathDB" id="AmoebaDB:DICPUDRAFT_154989"/>
<dbReference type="Pfam" id="PF14608">
    <property type="entry name" value="zf-CCCH_2"/>
    <property type="match status" value="6"/>
</dbReference>
<dbReference type="OrthoDB" id="5589010at2759"/>
<sequence>MATLGTYNYSPENVANIQKKVKEYLGCEDMVSEYITVMVRNNKTQDEILGDLWEFVGGLEKAKEFLVWLWSYIPSYFESLQKPAVDTTMTSSPPPTAISPKDNGSNKPTQRIILNAAKQAADDTKNIRIPMSEENGDNIDINNNNNNNNKYAGFKNKKEKPNNHHNKNKGKNETNFTITLNDINSLASDNNGSNSPNGLSKKRKNINRDEEDIISKDNSLDDPINSPLENLTAKKSKKERCQFWPLCRNGEACIYHHPSIQCSNFPNCTFGNKCLYIHPSIPCKYGTSCTNPDCVYNHPQRPAVPTMAEIPCRNGFACPNRKTCGFYHPPPACKFGTACNMGRNCPFGHGKPCSFGISCVTPNCTFAHHSTEQPVPDCKFGKDCTNPKCKFTHTEEREIDKVEMNTDQISATLPPTPPTEIENQSAINV</sequence>
<keyword evidence="5" id="KW-0677">Repeat</keyword>
<dbReference type="AlphaFoldDB" id="F0ZSS5"/>
<evidence type="ECO:0000313" key="13">
    <source>
        <dbReference type="Proteomes" id="UP000001064"/>
    </source>
</evidence>
<keyword evidence="13" id="KW-1185">Reference proteome</keyword>
<dbReference type="FunFam" id="4.10.1000.40:FF:000006">
    <property type="entry name" value="Zinc finger CCCH domain-containing protein 14"/>
    <property type="match status" value="1"/>
</dbReference>
<dbReference type="Gene3D" id="1.20.1390.10">
    <property type="entry name" value="PWI domain"/>
    <property type="match status" value="1"/>
</dbReference>
<dbReference type="InterPro" id="IPR000571">
    <property type="entry name" value="Znf_CCCH"/>
</dbReference>
<dbReference type="PROSITE" id="PS50103">
    <property type="entry name" value="ZF_C3H1"/>
    <property type="match status" value="2"/>
</dbReference>
<organism evidence="12 13">
    <name type="scientific">Dictyostelium purpureum</name>
    <name type="common">Slime mold</name>
    <dbReference type="NCBI Taxonomy" id="5786"/>
    <lineage>
        <taxon>Eukaryota</taxon>
        <taxon>Amoebozoa</taxon>
        <taxon>Evosea</taxon>
        <taxon>Eumycetozoa</taxon>
        <taxon>Dictyostelia</taxon>
        <taxon>Dictyosteliales</taxon>
        <taxon>Dictyosteliaceae</taxon>
        <taxon>Dictyostelium</taxon>
    </lineage>
</organism>
<dbReference type="eggNOG" id="KOG3702">
    <property type="taxonomic scope" value="Eukaryota"/>
</dbReference>
<evidence type="ECO:0000256" key="5">
    <source>
        <dbReference type="ARBA" id="ARBA00022737"/>
    </source>
</evidence>
<feature type="compositionally biased region" description="Polar residues" evidence="10">
    <location>
        <begin position="176"/>
        <end position="198"/>
    </location>
</feature>
<dbReference type="InterPro" id="IPR040366">
    <property type="entry name" value="Nab2/ZC3H14"/>
</dbReference>
<evidence type="ECO:0000313" key="12">
    <source>
        <dbReference type="EMBL" id="EGC33006.1"/>
    </source>
</evidence>
<dbReference type="GO" id="GO:0008143">
    <property type="term" value="F:poly(A) binding"/>
    <property type="evidence" value="ECO:0007669"/>
    <property type="project" value="InterPro"/>
</dbReference>
<feature type="zinc finger region" description="C3H1-type" evidence="9">
    <location>
        <begin position="319"/>
        <end position="352"/>
    </location>
</feature>
<evidence type="ECO:0000256" key="7">
    <source>
        <dbReference type="ARBA" id="ARBA00022833"/>
    </source>
</evidence>